<dbReference type="PROSITE" id="PS52015">
    <property type="entry name" value="TONB_CTD"/>
    <property type="match status" value="1"/>
</dbReference>
<keyword evidence="8 10" id="KW-1133">Transmembrane helix</keyword>
<dbReference type="GO" id="GO:0098797">
    <property type="term" value="C:plasma membrane protein complex"/>
    <property type="evidence" value="ECO:0007669"/>
    <property type="project" value="TreeGrafter"/>
</dbReference>
<dbReference type="InterPro" id="IPR037682">
    <property type="entry name" value="TonB_C"/>
</dbReference>
<evidence type="ECO:0000313" key="13">
    <source>
        <dbReference type="Proteomes" id="UP000011910"/>
    </source>
</evidence>
<evidence type="ECO:0000256" key="7">
    <source>
        <dbReference type="ARBA" id="ARBA00022927"/>
    </source>
</evidence>
<evidence type="ECO:0000256" key="3">
    <source>
        <dbReference type="ARBA" id="ARBA00022448"/>
    </source>
</evidence>
<dbReference type="PRINTS" id="PR01374">
    <property type="entry name" value="TONBPROTEIN"/>
</dbReference>
<protein>
    <recommendedName>
        <fullName evidence="11">TonB C-terminal domain-containing protein</fullName>
    </recommendedName>
</protein>
<keyword evidence="6 10" id="KW-0812">Transmembrane</keyword>
<evidence type="ECO:0000259" key="11">
    <source>
        <dbReference type="PROSITE" id="PS52015"/>
    </source>
</evidence>
<dbReference type="PANTHER" id="PTHR33446:SF2">
    <property type="entry name" value="PROTEIN TONB"/>
    <property type="match status" value="1"/>
</dbReference>
<keyword evidence="4" id="KW-1003">Cell membrane</keyword>
<evidence type="ECO:0000313" key="12">
    <source>
        <dbReference type="EMBL" id="EMR04549.1"/>
    </source>
</evidence>
<evidence type="ECO:0000256" key="8">
    <source>
        <dbReference type="ARBA" id="ARBA00022989"/>
    </source>
</evidence>
<dbReference type="eggNOG" id="COG0810">
    <property type="taxonomic scope" value="Bacteria"/>
</dbReference>
<gene>
    <name evidence="12" type="ORF">ADICEAN_00307</name>
</gene>
<dbReference type="PATRIC" id="fig|1279009.4.peg.307"/>
<dbReference type="OrthoDB" id="9812355at2"/>
<reference evidence="12 13" key="1">
    <citation type="journal article" date="2013" name="Genome Announc.">
        <title>Draft Genome Sequence of Cesiribacter andamanensis Strain AMV16T, Isolated from a Soil Sample from a Mud Volcano in the Andaman Islands, India.</title>
        <authorList>
            <person name="Shivaji S."/>
            <person name="Ara S."/>
            <person name="Begum Z."/>
            <person name="Srinivas T.N."/>
            <person name="Singh A."/>
            <person name="Kumar Pinnaka A."/>
        </authorList>
    </citation>
    <scope>NUCLEOTIDE SEQUENCE [LARGE SCALE GENOMIC DNA]</scope>
    <source>
        <strain evidence="12 13">AMV16</strain>
    </source>
</reference>
<organism evidence="12 13">
    <name type="scientific">Cesiribacter andamanensis AMV16</name>
    <dbReference type="NCBI Taxonomy" id="1279009"/>
    <lineage>
        <taxon>Bacteria</taxon>
        <taxon>Pseudomonadati</taxon>
        <taxon>Bacteroidota</taxon>
        <taxon>Cytophagia</taxon>
        <taxon>Cytophagales</taxon>
        <taxon>Cesiribacteraceae</taxon>
        <taxon>Cesiribacter</taxon>
    </lineage>
</organism>
<dbReference type="STRING" id="1279009.ADICEAN_00307"/>
<dbReference type="NCBIfam" id="TIGR01352">
    <property type="entry name" value="tonB_Cterm"/>
    <property type="match status" value="1"/>
</dbReference>
<proteinExistence type="inferred from homology"/>
<evidence type="ECO:0000256" key="2">
    <source>
        <dbReference type="ARBA" id="ARBA00006555"/>
    </source>
</evidence>
<dbReference type="EMBL" id="AODQ01000004">
    <property type="protein sequence ID" value="EMR04549.1"/>
    <property type="molecule type" value="Genomic_DNA"/>
</dbReference>
<evidence type="ECO:0000256" key="1">
    <source>
        <dbReference type="ARBA" id="ARBA00004383"/>
    </source>
</evidence>
<dbReference type="SUPFAM" id="SSF74653">
    <property type="entry name" value="TolA/TonB C-terminal domain"/>
    <property type="match status" value="1"/>
</dbReference>
<dbReference type="GO" id="GO:0015891">
    <property type="term" value="P:siderophore transport"/>
    <property type="evidence" value="ECO:0007669"/>
    <property type="project" value="InterPro"/>
</dbReference>
<keyword evidence="5" id="KW-0997">Cell inner membrane</keyword>
<feature type="transmembrane region" description="Helical" evidence="10">
    <location>
        <begin position="16"/>
        <end position="36"/>
    </location>
</feature>
<dbReference type="Proteomes" id="UP000011910">
    <property type="component" value="Unassembled WGS sequence"/>
</dbReference>
<comment type="similarity">
    <text evidence="2">Belongs to the TonB family.</text>
</comment>
<accession>M7P1S1</accession>
<feature type="domain" description="TonB C-terminal" evidence="11">
    <location>
        <begin position="136"/>
        <end position="228"/>
    </location>
</feature>
<dbReference type="InterPro" id="IPR006260">
    <property type="entry name" value="TonB/TolA_C"/>
</dbReference>
<comment type="subcellular location">
    <subcellularLocation>
        <location evidence="1">Cell inner membrane</location>
        <topology evidence="1">Single-pass membrane protein</topology>
        <orientation evidence="1">Periplasmic side</orientation>
    </subcellularLocation>
</comment>
<evidence type="ECO:0000256" key="4">
    <source>
        <dbReference type="ARBA" id="ARBA00022475"/>
    </source>
</evidence>
<keyword evidence="3" id="KW-0813">Transport</keyword>
<dbReference type="InterPro" id="IPR051045">
    <property type="entry name" value="TonB-dependent_transducer"/>
</dbReference>
<dbReference type="RefSeq" id="WP_009193717.1">
    <property type="nucleotide sequence ID" value="NZ_AODQ01000004.1"/>
</dbReference>
<evidence type="ECO:0000256" key="6">
    <source>
        <dbReference type="ARBA" id="ARBA00022692"/>
    </source>
</evidence>
<sequence>MEPKKNPKYDLSRKSTLFFNIGLVISLLMVVVAFEWKSYDEVADLSGYVGDDDIEILDIPITEQPPPPPPQEVPKELEIIEVEDEEEVEDEPPIQDMADIETESVIETPVIVAPPVKKEVVQEIFDIVEEEAQPRGGMQAFYEFLGKNIDYPRQAVRLSIEGTAYVRFVIDEQGNVESAEVVEGRELGYGLDEEAIRVIKLTKWTPGKQRGRAVKQRKILPVKFKLQK</sequence>
<evidence type="ECO:0000256" key="5">
    <source>
        <dbReference type="ARBA" id="ARBA00022519"/>
    </source>
</evidence>
<name>M7P1S1_9BACT</name>
<dbReference type="GO" id="GO:0030288">
    <property type="term" value="C:outer membrane-bounded periplasmic space"/>
    <property type="evidence" value="ECO:0007669"/>
    <property type="project" value="InterPro"/>
</dbReference>
<dbReference type="InterPro" id="IPR003538">
    <property type="entry name" value="TonB"/>
</dbReference>
<evidence type="ECO:0000256" key="10">
    <source>
        <dbReference type="SAM" id="Phobius"/>
    </source>
</evidence>
<comment type="caution">
    <text evidence="12">The sequence shown here is derived from an EMBL/GenBank/DDBJ whole genome shotgun (WGS) entry which is preliminary data.</text>
</comment>
<keyword evidence="7" id="KW-0653">Protein transport</keyword>
<keyword evidence="13" id="KW-1185">Reference proteome</keyword>
<evidence type="ECO:0000256" key="9">
    <source>
        <dbReference type="ARBA" id="ARBA00023136"/>
    </source>
</evidence>
<dbReference type="Gene3D" id="3.30.1150.10">
    <property type="match status" value="1"/>
</dbReference>
<keyword evidence="9 10" id="KW-0472">Membrane</keyword>
<dbReference type="GO" id="GO:0031992">
    <property type="term" value="F:energy transducer activity"/>
    <property type="evidence" value="ECO:0007669"/>
    <property type="project" value="InterPro"/>
</dbReference>
<dbReference type="PANTHER" id="PTHR33446">
    <property type="entry name" value="PROTEIN TONB-RELATED"/>
    <property type="match status" value="1"/>
</dbReference>
<dbReference type="Pfam" id="PF03544">
    <property type="entry name" value="TonB_C"/>
    <property type="match status" value="1"/>
</dbReference>
<dbReference type="AlphaFoldDB" id="M7P1S1"/>
<dbReference type="GO" id="GO:0055085">
    <property type="term" value="P:transmembrane transport"/>
    <property type="evidence" value="ECO:0007669"/>
    <property type="project" value="InterPro"/>
</dbReference>
<dbReference type="GO" id="GO:0015031">
    <property type="term" value="P:protein transport"/>
    <property type="evidence" value="ECO:0007669"/>
    <property type="project" value="UniProtKB-KW"/>
</dbReference>